<dbReference type="NCBIfam" id="TIGR03696">
    <property type="entry name" value="Rhs_assc_core"/>
    <property type="match status" value="1"/>
</dbReference>
<evidence type="ECO:0000259" key="3">
    <source>
        <dbReference type="Pfam" id="PF20041"/>
    </source>
</evidence>
<accession>A0ABT3IN41</accession>
<feature type="signal peptide" evidence="2">
    <location>
        <begin position="1"/>
        <end position="22"/>
    </location>
</feature>
<dbReference type="Gene3D" id="2.180.10.10">
    <property type="entry name" value="RHS repeat-associated core"/>
    <property type="match status" value="2"/>
</dbReference>
<evidence type="ECO:0000313" key="4">
    <source>
        <dbReference type="EMBL" id="MCW3485139.1"/>
    </source>
</evidence>
<keyword evidence="5" id="KW-1185">Reference proteome</keyword>
<dbReference type="EMBL" id="JAPDNS010000001">
    <property type="protein sequence ID" value="MCW3485139.1"/>
    <property type="molecule type" value="Genomic_DNA"/>
</dbReference>
<evidence type="ECO:0000256" key="2">
    <source>
        <dbReference type="SAM" id="SignalP"/>
    </source>
</evidence>
<keyword evidence="2" id="KW-0732">Signal</keyword>
<dbReference type="InterPro" id="IPR022385">
    <property type="entry name" value="Rhs_assc_core"/>
</dbReference>
<reference evidence="4 5" key="1">
    <citation type="submission" date="2022-10" db="EMBL/GenBank/DDBJ databases">
        <title>Chitinophaga nivalis PC15 sp. nov., isolated from Pyeongchang county, South Korea.</title>
        <authorList>
            <person name="Trinh H.N."/>
        </authorList>
    </citation>
    <scope>NUCLEOTIDE SEQUENCE [LARGE SCALE GENOMIC DNA]</scope>
    <source>
        <strain evidence="4 5">PC14</strain>
    </source>
</reference>
<organism evidence="4 5">
    <name type="scientific">Chitinophaga nivalis</name>
    <dbReference type="NCBI Taxonomy" id="2991709"/>
    <lineage>
        <taxon>Bacteria</taxon>
        <taxon>Pseudomonadati</taxon>
        <taxon>Bacteroidota</taxon>
        <taxon>Chitinophagia</taxon>
        <taxon>Chitinophagales</taxon>
        <taxon>Chitinophagaceae</taxon>
        <taxon>Chitinophaga</taxon>
    </lineage>
</organism>
<feature type="chain" id="PRO_5046429535" evidence="2">
    <location>
        <begin position="23"/>
        <end position="1477"/>
    </location>
</feature>
<dbReference type="Pfam" id="PF20041">
    <property type="entry name" value="DUF6443"/>
    <property type="match status" value="1"/>
</dbReference>
<evidence type="ECO:0000256" key="1">
    <source>
        <dbReference type="SAM" id="MobiDB-lite"/>
    </source>
</evidence>
<dbReference type="RefSeq" id="WP_264731227.1">
    <property type="nucleotide sequence ID" value="NZ_JAPDNR010000001.1"/>
</dbReference>
<comment type="caution">
    <text evidence="4">The sequence shown here is derived from an EMBL/GenBank/DDBJ whole genome shotgun (WGS) entry which is preliminary data.</text>
</comment>
<dbReference type="Proteomes" id="UP001207742">
    <property type="component" value="Unassembled WGS sequence"/>
</dbReference>
<sequence length="1477" mass="162711">MKTFLSIFLSCLLTGITVAVQARQIPGGNGLPAATPVLLPLPYTGMQVNSIRKREPSIPTADTLVVLNATDIKAVRESTQYFDGLGRLLQQVQKGASPAGKDIVTPVVYDDQGREAYTYLPYTAADNNGKFKATPFTGQQAFLRQQYPGEQIYYQETQYEPSPLSRVTKTLPPGNSWGGSGKGVTQQYLVNTVADGVRIWDIAPGALPTSNTGRTYAAGALLKEITTDENGNRSVVFKDAEDRILLRKTATAANAADGHPGWLCTYYVYDDLYNLRAVIPPKAVDAIKSNWVMTPTVAAGLCYLYGYDGKRRTIFRKIPGADTTEIVYDVRDRPAFTRDGNLRNQQQWLVTFYDALNRPISTALYKSAASRATLQNSLNTATSSTQAISYTFPGVTDLSVNNFDGRPQYKATESVTLEMGFDTGGGTDTDIFIDTTLTSGTTTVTATHSLPGINTAALIPLTYHYYDHYNYTGALAAQPADTSRLQTGGYPYPDYASSPVSAPKGFPTGTKVRIPGTDTWLTTTSYYNRKGRLVQTISENANSGQDITTTLYSFDGKVLSTYNRHSNPRSRVTSDIKWLNILSYDAAGRLQKVARQPNDSALKTIAQYTYHETGQLKTTTLGNNLESLTYTYNIRGWLKGINSDYARSGGNHFFGTELHYDYGYTQQQYNGNIAGITWRSKGDPQGRSYGYTYDGANRLLKGNFTQFNGGWNTSAGINFSMQMGNGTDPNTAYDANGNILAMTHQGLKGAASTTIDNLTYTYPAHSNQLQGVADAANDPSSQLGDFKEVNGTGNNDYSYDDNGNLTRDANKNIPANGIIYNHLNLPTSVTVTGKGTIQLVYDAVGNKLRKTVTDLSTSPATTTVTDYIKGIVYCNDTLQYLPHEEGRIRLVLRDKQPISYVYDYFLKDHLGNIRSVLTEQTDFSIYKATMETDKAALENTLFSNIDNTRVPRPAGYPTDSSSNKSVARLSPGNNGKKTGPSLVLKVMAGDTLQIAAKAFYKTDQAPAAASTPAATMLADLIQTFSGNAAAGGDHGATSPGNFTPFNASFFHSDYQKIKEKDPERRHQENIKAYLNYILFDDQFKLVDQSSGVKQVKKFPDKLQVLQSDKIVVNKSGFMYVYTSNESPYNLFFDDVIVTKTDGPLLEETHYYPFGLTMAGISSNAFKGTSYIENRIKYNGKELQRGEFGDGSGLEWYDYGARMYNQQTGRWSVIDPLADKMSNFSPYNYTFNNPLKYVDPDGKGPQDIVFFDRAGNEIYRIPSKTQFRTFVQTGDLTFGNFASGKTFSEATMPKIANVSGFNYDQPVYQQHDYLISAQTFLFNERLEMAKLSTQTNSLPTPDDDHTIGSDLPQKLDVNLVKSMALTESGAGTVSGNTGTGKTDIMQSNVKGDWSDMKIRLGLEKGQQMTAKQSIHSGIELLFIKGMSSDSKGNMNWRAGNNGDWLDAIKRYNGGGDPNYMKKILERYNSMQKATKNNY</sequence>
<name>A0ABT3IN41_9BACT</name>
<feature type="region of interest" description="Disordered" evidence="1">
    <location>
        <begin position="948"/>
        <end position="978"/>
    </location>
</feature>
<feature type="compositionally biased region" description="Polar residues" evidence="1">
    <location>
        <begin position="958"/>
        <end position="976"/>
    </location>
</feature>
<dbReference type="InterPro" id="IPR045619">
    <property type="entry name" value="DUF6443"/>
</dbReference>
<gene>
    <name evidence="4" type="ORF">OL497_14615</name>
</gene>
<feature type="domain" description="DUF6443" evidence="3">
    <location>
        <begin position="65"/>
        <end position="189"/>
    </location>
</feature>
<proteinExistence type="predicted"/>
<protein>
    <submittedName>
        <fullName evidence="4">RHS repeat-associated core domain-containing protein</fullName>
    </submittedName>
</protein>
<feature type="region of interest" description="Disordered" evidence="1">
    <location>
        <begin position="774"/>
        <end position="794"/>
    </location>
</feature>
<evidence type="ECO:0000313" key="5">
    <source>
        <dbReference type="Proteomes" id="UP001207742"/>
    </source>
</evidence>